<dbReference type="InterPro" id="IPR008987">
    <property type="entry name" value="Baseplate_struct_prot_Gp9/10_N"/>
</dbReference>
<dbReference type="Gene3D" id="1.20.5.960">
    <property type="entry name" value="Bacteriophage t4 gene product 9 (gp9)"/>
    <property type="match status" value="1"/>
</dbReference>
<dbReference type="GO" id="GO:0019076">
    <property type="term" value="P:viral release from host cell"/>
    <property type="evidence" value="ECO:0007669"/>
    <property type="project" value="InterPro"/>
</dbReference>
<feature type="domain" description="Baseplate protein gp9-like C-terminal" evidence="2">
    <location>
        <begin position="169"/>
        <end position="269"/>
    </location>
</feature>
<reference evidence="3 4" key="1">
    <citation type="submission" date="2018-12" db="EMBL/GenBank/DDBJ databases">
        <title>Successful treatment of antibiotic resistant microbial bone infection with bacteriophages.</title>
        <authorList>
            <person name="Nir-Paz R."/>
            <person name="Gelman D."/>
            <person name="Khouri A."/>
            <person name="Sisson B.M."/>
            <person name="Fackler J."/>
            <person name="Oren S.A."/>
            <person name="Khalifa L."/>
            <person name="Rimon A."/>
            <person name="Glazer S.C."/>
            <person name="Moses A.E."/>
            <person name="Yoram W."/>
            <person name="Schooley R.T."/>
            <person name="Hazan R."/>
        </authorList>
    </citation>
    <scope>NUCLEOTIDE SEQUENCE [LARGE SCALE GENOMIC DNA]</scope>
</reference>
<dbReference type="SUPFAM" id="SSF50017">
    <property type="entry name" value="gp9"/>
    <property type="match status" value="1"/>
</dbReference>
<dbReference type="Gene3D" id="2.60.40.1680">
    <property type="entry name" value="4-oxalocrotonate tautomerase-like"/>
    <property type="match status" value="1"/>
</dbReference>
<protein>
    <recommendedName>
        <fullName evidence="5">Baseplate wedge tail fiber connector</fullName>
    </recommendedName>
</protein>
<dbReference type="InterPro" id="IPR056391">
    <property type="entry name" value="Baseplate_gp9_C"/>
</dbReference>
<dbReference type="InterPro" id="IPR027411">
    <property type="entry name" value="Gp9/Gp10_mid_dom_sf"/>
</dbReference>
<dbReference type="Pfam" id="PF07880">
    <property type="entry name" value="T4_gp9_10_N"/>
    <property type="match status" value="1"/>
</dbReference>
<dbReference type="EMBL" id="MK278860">
    <property type="protein sequence ID" value="AZU98579.1"/>
    <property type="molecule type" value="Genomic_DNA"/>
</dbReference>
<dbReference type="Proteomes" id="UP000287416">
    <property type="component" value="Segment"/>
</dbReference>
<evidence type="ECO:0000259" key="1">
    <source>
        <dbReference type="Pfam" id="PF07880"/>
    </source>
</evidence>
<dbReference type="KEGG" id="vg:55811547"/>
<evidence type="ECO:0000313" key="4">
    <source>
        <dbReference type="Proteomes" id="UP000287416"/>
    </source>
</evidence>
<proteinExistence type="predicted"/>
<dbReference type="Pfam" id="PF23618">
    <property type="entry name" value="T4_gp9_10_C"/>
    <property type="match status" value="1"/>
</dbReference>
<organism evidence="3 4">
    <name type="scientific">Acinetobacter phage AbTZA1</name>
    <dbReference type="NCBI Taxonomy" id="2500827"/>
    <lineage>
        <taxon>Viruses</taxon>
        <taxon>Duplodnaviria</taxon>
        <taxon>Heunggongvirae</taxon>
        <taxon>Uroviricota</taxon>
        <taxon>Caudoviricetes</taxon>
        <taxon>Pantevenvirales</taxon>
        <taxon>Straboviridae</taxon>
        <taxon>Twarogvirinae</taxon>
        <taxon>Hadassahvirus</taxon>
        <taxon>Hadassahvirus azbtza1</taxon>
    </lineage>
</organism>
<dbReference type="InterPro" id="IPR027412">
    <property type="entry name" value="Gp9_C_dom_sf"/>
</dbReference>
<dbReference type="InterPro" id="IPR036240">
    <property type="entry name" value="Gp9-like_sf"/>
</dbReference>
<accession>A0A3T0IGM5</accession>
<dbReference type="Gene3D" id="2.60.120.640">
    <property type="entry name" value="gp9"/>
    <property type="match status" value="1"/>
</dbReference>
<keyword evidence="4" id="KW-1185">Reference proteome</keyword>
<evidence type="ECO:0000259" key="2">
    <source>
        <dbReference type="Pfam" id="PF23618"/>
    </source>
</evidence>
<evidence type="ECO:0000313" key="3">
    <source>
        <dbReference type="EMBL" id="AZU98579.1"/>
    </source>
</evidence>
<sequence>MFIQQPKMEIDVGEIGNASTGDILFDGGEKINSNFTAIYNQFGDQRMFNAGTQVGNQTIHATGYYQKVSGLDLRTALTLGSMWDIDTNPTGGANPILPKGKIGECVKFINSNGSCSVTQPIDIQVIDGSFVGVQGSLKITQPYCMVDCWCIGFSNNVPIWNYSIRSMFGSFETPIQITKAVTTTAPTVIPIAHFSEYNSLKLLITAQTSNGEISRQSEVNLLIDRYLRNVHHTEFGVIRIGNKSEEDEIVDIKYDISSTGILNCTVTTKVNNMRIAIKSIATQRLGSA</sequence>
<dbReference type="GeneID" id="55811547"/>
<evidence type="ECO:0008006" key="5">
    <source>
        <dbReference type="Google" id="ProtNLM"/>
    </source>
</evidence>
<dbReference type="RefSeq" id="YP_009882251.1">
    <property type="nucleotide sequence ID" value="NC_049445.1"/>
</dbReference>
<name>A0A3T0IGM5_9CAUD</name>
<feature type="domain" description="Baseplate structural protein Gp9/Gp10 N-terminal" evidence="1">
    <location>
        <begin position="7"/>
        <end position="168"/>
    </location>
</feature>